<reference evidence="6" key="1">
    <citation type="journal article" date="2020" name="mSystems">
        <title>Genome- and Community-Level Interaction Insights into Carbon Utilization and Element Cycling Functions of Hydrothermarchaeota in Hydrothermal Sediment.</title>
        <authorList>
            <person name="Zhou Z."/>
            <person name="Liu Y."/>
            <person name="Xu W."/>
            <person name="Pan J."/>
            <person name="Luo Z.H."/>
            <person name="Li M."/>
        </authorList>
    </citation>
    <scope>NUCLEOTIDE SEQUENCE [LARGE SCALE GENOMIC DNA]</scope>
    <source>
        <strain evidence="6">SpSt-855</strain>
    </source>
</reference>
<dbReference type="GO" id="GO:0003677">
    <property type="term" value="F:DNA binding"/>
    <property type="evidence" value="ECO:0007669"/>
    <property type="project" value="UniProtKB-KW"/>
</dbReference>
<evidence type="ECO:0000259" key="5">
    <source>
        <dbReference type="PROSITE" id="PS50931"/>
    </source>
</evidence>
<sequence>MTLPDIRLLQAAIALSEALNFSRAAERLHVVQPTLSKQILELESQLGFRLFIRTSQSVEMTDACYPFVQEAKEGERYVKAIRCAVIFL</sequence>
<dbReference type="PROSITE" id="PS50931">
    <property type="entry name" value="HTH_LYSR"/>
    <property type="match status" value="1"/>
</dbReference>
<evidence type="ECO:0000256" key="2">
    <source>
        <dbReference type="ARBA" id="ARBA00023015"/>
    </source>
</evidence>
<dbReference type="PANTHER" id="PTHR30346">
    <property type="entry name" value="TRANSCRIPTIONAL DUAL REGULATOR HCAR-RELATED"/>
    <property type="match status" value="1"/>
</dbReference>
<dbReference type="Gene3D" id="1.10.10.10">
    <property type="entry name" value="Winged helix-like DNA-binding domain superfamily/Winged helix DNA-binding domain"/>
    <property type="match status" value="1"/>
</dbReference>
<dbReference type="PANTHER" id="PTHR30346:SF0">
    <property type="entry name" value="HCA OPERON TRANSCRIPTIONAL ACTIVATOR HCAR"/>
    <property type="match status" value="1"/>
</dbReference>
<evidence type="ECO:0000256" key="1">
    <source>
        <dbReference type="ARBA" id="ARBA00009437"/>
    </source>
</evidence>
<evidence type="ECO:0000256" key="3">
    <source>
        <dbReference type="ARBA" id="ARBA00023125"/>
    </source>
</evidence>
<dbReference type="PRINTS" id="PR00039">
    <property type="entry name" value="HTHLYSR"/>
</dbReference>
<comment type="similarity">
    <text evidence="1">Belongs to the LysR transcriptional regulatory family.</text>
</comment>
<gene>
    <name evidence="6" type="ORF">ENW50_03470</name>
</gene>
<accession>A0A7V5CSF8</accession>
<dbReference type="InterPro" id="IPR036390">
    <property type="entry name" value="WH_DNA-bd_sf"/>
</dbReference>
<dbReference type="GO" id="GO:0003700">
    <property type="term" value="F:DNA-binding transcription factor activity"/>
    <property type="evidence" value="ECO:0007669"/>
    <property type="project" value="InterPro"/>
</dbReference>
<keyword evidence="3" id="KW-0238">DNA-binding</keyword>
<evidence type="ECO:0000313" key="6">
    <source>
        <dbReference type="EMBL" id="HGY93736.1"/>
    </source>
</evidence>
<dbReference type="SUPFAM" id="SSF46785">
    <property type="entry name" value="Winged helix' DNA-binding domain"/>
    <property type="match status" value="1"/>
</dbReference>
<dbReference type="InterPro" id="IPR000847">
    <property type="entry name" value="LysR_HTH_N"/>
</dbReference>
<feature type="domain" description="HTH lysR-type" evidence="5">
    <location>
        <begin position="4"/>
        <end position="61"/>
    </location>
</feature>
<comment type="caution">
    <text evidence="6">The sequence shown here is derived from an EMBL/GenBank/DDBJ whole genome shotgun (WGS) entry which is preliminary data.</text>
</comment>
<evidence type="ECO:0000256" key="4">
    <source>
        <dbReference type="ARBA" id="ARBA00023163"/>
    </source>
</evidence>
<dbReference type="InterPro" id="IPR036388">
    <property type="entry name" value="WH-like_DNA-bd_sf"/>
</dbReference>
<dbReference type="Pfam" id="PF00126">
    <property type="entry name" value="HTH_1"/>
    <property type="match status" value="1"/>
</dbReference>
<organism evidence="6">
    <name type="scientific">Acidobacterium capsulatum</name>
    <dbReference type="NCBI Taxonomy" id="33075"/>
    <lineage>
        <taxon>Bacteria</taxon>
        <taxon>Pseudomonadati</taxon>
        <taxon>Acidobacteriota</taxon>
        <taxon>Terriglobia</taxon>
        <taxon>Terriglobales</taxon>
        <taxon>Acidobacteriaceae</taxon>
        <taxon>Acidobacterium</taxon>
    </lineage>
</organism>
<dbReference type="EMBL" id="DTKL01000019">
    <property type="protein sequence ID" value="HGY93736.1"/>
    <property type="molecule type" value="Genomic_DNA"/>
</dbReference>
<dbReference type="GO" id="GO:0032993">
    <property type="term" value="C:protein-DNA complex"/>
    <property type="evidence" value="ECO:0007669"/>
    <property type="project" value="TreeGrafter"/>
</dbReference>
<keyword evidence="4" id="KW-0804">Transcription</keyword>
<proteinExistence type="inferred from homology"/>
<protein>
    <submittedName>
        <fullName evidence="6">LysR family transcriptional regulator</fullName>
    </submittedName>
</protein>
<name>A0A7V5CSF8_9BACT</name>
<dbReference type="AlphaFoldDB" id="A0A7V5CSF8"/>
<keyword evidence="2" id="KW-0805">Transcription regulation</keyword>